<evidence type="ECO:0000256" key="4">
    <source>
        <dbReference type="ARBA" id="ARBA00022723"/>
    </source>
</evidence>
<reference evidence="11 12" key="1">
    <citation type="submission" date="2019-07" db="EMBL/GenBank/DDBJ databases">
        <title>Whole genome shotgun sequence of Actinotalea fermentans NBRC 105374.</title>
        <authorList>
            <person name="Hosoyama A."/>
            <person name="Uohara A."/>
            <person name="Ohji S."/>
            <person name="Ichikawa N."/>
        </authorList>
    </citation>
    <scope>NUCLEOTIDE SEQUENCE [LARGE SCALE GENOMIC DNA]</scope>
    <source>
        <strain evidence="11 12">NBRC 105374</strain>
    </source>
</reference>
<dbReference type="Gene3D" id="3.40.120.10">
    <property type="entry name" value="Alpha-D-Glucose-1,6-Bisphosphate, subunit A, domain 3"/>
    <property type="match status" value="3"/>
</dbReference>
<name>A0A511YSW5_9CELL</name>
<dbReference type="GO" id="GO:0005975">
    <property type="term" value="P:carbohydrate metabolic process"/>
    <property type="evidence" value="ECO:0007669"/>
    <property type="project" value="InterPro"/>
</dbReference>
<dbReference type="Pfam" id="PF00408">
    <property type="entry name" value="PGM_PMM_IV"/>
    <property type="match status" value="1"/>
</dbReference>
<dbReference type="AlphaFoldDB" id="A0A511YSW5"/>
<dbReference type="CDD" id="cd03089">
    <property type="entry name" value="PMM_PGM"/>
    <property type="match status" value="1"/>
</dbReference>
<dbReference type="SUPFAM" id="SSF55957">
    <property type="entry name" value="Phosphoglucomutase, C-terminal domain"/>
    <property type="match status" value="1"/>
</dbReference>
<feature type="domain" description="Alpha-D-phosphohexomutase alpha/beta/alpha" evidence="10">
    <location>
        <begin position="285"/>
        <end position="398"/>
    </location>
</feature>
<dbReference type="InterPro" id="IPR005844">
    <property type="entry name" value="A-D-PHexomutase_a/b/a-I"/>
</dbReference>
<evidence type="ECO:0000259" key="10">
    <source>
        <dbReference type="Pfam" id="PF02880"/>
    </source>
</evidence>
<dbReference type="Gene3D" id="3.30.310.50">
    <property type="entry name" value="Alpha-D-phosphohexomutase, C-terminal domain"/>
    <property type="match status" value="1"/>
</dbReference>
<evidence type="ECO:0000256" key="3">
    <source>
        <dbReference type="ARBA" id="ARBA00022553"/>
    </source>
</evidence>
<dbReference type="PRINTS" id="PR00509">
    <property type="entry name" value="PGMPMM"/>
</dbReference>
<dbReference type="InterPro" id="IPR016055">
    <property type="entry name" value="A-D-PHexomutase_a/b/a-I/II/III"/>
</dbReference>
<feature type="domain" description="Alpha-D-phosphohexomutase alpha/beta/alpha" evidence="9">
    <location>
        <begin position="169"/>
        <end position="274"/>
    </location>
</feature>
<dbReference type="PANTHER" id="PTHR43771">
    <property type="entry name" value="PHOSPHOMANNOMUTASE"/>
    <property type="match status" value="1"/>
</dbReference>
<accession>A0A511YSW5</accession>
<dbReference type="EMBL" id="BJYK01000001">
    <property type="protein sequence ID" value="GEN78290.1"/>
    <property type="molecule type" value="Genomic_DNA"/>
</dbReference>
<proteinExistence type="inferred from homology"/>
<comment type="caution">
    <text evidence="11">The sequence shown here is derived from an EMBL/GenBank/DDBJ whole genome shotgun (WGS) entry which is preliminary data.</text>
</comment>
<evidence type="ECO:0000256" key="2">
    <source>
        <dbReference type="ARBA" id="ARBA00010231"/>
    </source>
</evidence>
<dbReference type="SUPFAM" id="SSF53738">
    <property type="entry name" value="Phosphoglucomutase, first 3 domains"/>
    <property type="match status" value="3"/>
</dbReference>
<evidence type="ECO:0000259" key="8">
    <source>
        <dbReference type="Pfam" id="PF02878"/>
    </source>
</evidence>
<gene>
    <name evidence="11" type="primary">manB</name>
    <name evidence="11" type="ORF">AFE02nite_00240</name>
</gene>
<dbReference type="NCBIfam" id="NF007088">
    <property type="entry name" value="PRK09542.1"/>
    <property type="match status" value="1"/>
</dbReference>
<dbReference type="InterPro" id="IPR005843">
    <property type="entry name" value="A-D-PHexomutase_C"/>
</dbReference>
<keyword evidence="5" id="KW-0460">Magnesium</keyword>
<dbReference type="GO" id="GO:0016868">
    <property type="term" value="F:intramolecular phosphotransferase activity"/>
    <property type="evidence" value="ECO:0007669"/>
    <property type="project" value="InterPro"/>
</dbReference>
<evidence type="ECO:0000256" key="5">
    <source>
        <dbReference type="ARBA" id="ARBA00022842"/>
    </source>
</evidence>
<organism evidence="11 12">
    <name type="scientific">Actinotalea fermentans</name>
    <dbReference type="NCBI Taxonomy" id="43671"/>
    <lineage>
        <taxon>Bacteria</taxon>
        <taxon>Bacillati</taxon>
        <taxon>Actinomycetota</taxon>
        <taxon>Actinomycetes</taxon>
        <taxon>Micrococcales</taxon>
        <taxon>Cellulomonadaceae</taxon>
        <taxon>Actinotalea</taxon>
    </lineage>
</organism>
<keyword evidence="6" id="KW-0413">Isomerase</keyword>
<dbReference type="InterPro" id="IPR005846">
    <property type="entry name" value="A-D-PHexomutase_a/b/a-III"/>
</dbReference>
<dbReference type="GO" id="GO:0046872">
    <property type="term" value="F:metal ion binding"/>
    <property type="evidence" value="ECO:0007669"/>
    <property type="project" value="UniProtKB-KW"/>
</dbReference>
<comment type="similarity">
    <text evidence="2">Belongs to the phosphohexose mutase family.</text>
</comment>
<dbReference type="InterPro" id="IPR005845">
    <property type="entry name" value="A-D-PHexomutase_a/b/a-II"/>
</dbReference>
<sequence>MPGAPRAVSRLPGVTSLASLIKAYDVRGVTPDPFSPAVARAIGAAFAEVVGGPRVVIGQDMRPSGPELVAAFAEGVTSRGVDVVRIGLCSTDGLYHASGALDVPGAMFTASHNPAEYNGIKMCHAGARPVGQDTGLTEIRRLAESYLDDGLPAPAATRGTVSDHEMLAEYAAFLRGLVDLSGLRPLKVVVDAGNGMAGLTAPAVLGEAAGLPALPLDVVPLFFELDGSFPNHEANPLEPANLIDLQAAVVANGADIGLAFDGDADRCFVIDERGAAVSPSAITALVGLREVARERAAGRTPTVIRNLITSAAVPDLLEAAGARVVRTRVGHSFIKAQMAEHDAVFGGEHSAHYYFRDFFFADTGMLAAMHVLAALGEARRADGSGATLSELAEAYEPYVASGEINSRVADVAAARQRVVDAYVTREEAGPVTVDELDGLTVSHWDGQPRWWFNLRASNTEPLLRLNVEAADEDVMEKVRDDVLSLVRQDGEEQP</sequence>
<evidence type="ECO:0000313" key="11">
    <source>
        <dbReference type="EMBL" id="GEN78290.1"/>
    </source>
</evidence>
<dbReference type="Pfam" id="PF02880">
    <property type="entry name" value="PGM_PMM_III"/>
    <property type="match status" value="1"/>
</dbReference>
<feature type="domain" description="Alpha-D-phosphohexomutase C-terminal" evidence="7">
    <location>
        <begin position="403"/>
        <end position="483"/>
    </location>
</feature>
<keyword evidence="12" id="KW-1185">Reference proteome</keyword>
<dbReference type="RefSeq" id="WP_052113576.1">
    <property type="nucleotide sequence ID" value="NZ_BJYK01000001.1"/>
</dbReference>
<dbReference type="OrthoDB" id="9803322at2"/>
<dbReference type="Proteomes" id="UP000321484">
    <property type="component" value="Unassembled WGS sequence"/>
</dbReference>
<dbReference type="Pfam" id="PF02878">
    <property type="entry name" value="PGM_PMM_I"/>
    <property type="match status" value="1"/>
</dbReference>
<dbReference type="InterPro" id="IPR036900">
    <property type="entry name" value="A-D-PHexomutase_C_sf"/>
</dbReference>
<evidence type="ECO:0000256" key="1">
    <source>
        <dbReference type="ARBA" id="ARBA00001946"/>
    </source>
</evidence>
<evidence type="ECO:0000313" key="12">
    <source>
        <dbReference type="Proteomes" id="UP000321484"/>
    </source>
</evidence>
<evidence type="ECO:0000256" key="6">
    <source>
        <dbReference type="ARBA" id="ARBA00023235"/>
    </source>
</evidence>
<feature type="domain" description="Alpha-D-phosphohexomutase alpha/beta/alpha" evidence="8">
    <location>
        <begin position="21"/>
        <end position="144"/>
    </location>
</feature>
<keyword evidence="4" id="KW-0479">Metal-binding</keyword>
<comment type="cofactor">
    <cofactor evidence="1">
        <name>Mg(2+)</name>
        <dbReference type="ChEBI" id="CHEBI:18420"/>
    </cofactor>
</comment>
<keyword evidence="3" id="KW-0597">Phosphoprotein</keyword>
<dbReference type="PANTHER" id="PTHR43771:SF1">
    <property type="entry name" value="PHOSPHOMANNOMUTASE"/>
    <property type="match status" value="1"/>
</dbReference>
<protein>
    <submittedName>
        <fullName evidence="11">Phosphomannomutase/phosphoglucomutase</fullName>
    </submittedName>
</protein>
<evidence type="ECO:0000259" key="9">
    <source>
        <dbReference type="Pfam" id="PF02879"/>
    </source>
</evidence>
<dbReference type="InterPro" id="IPR005841">
    <property type="entry name" value="Alpha-D-phosphohexomutase_SF"/>
</dbReference>
<dbReference type="Pfam" id="PF02879">
    <property type="entry name" value="PGM_PMM_II"/>
    <property type="match status" value="1"/>
</dbReference>
<evidence type="ECO:0000259" key="7">
    <source>
        <dbReference type="Pfam" id="PF00408"/>
    </source>
</evidence>